<organism evidence="2">
    <name type="scientific">viral metagenome</name>
    <dbReference type="NCBI Taxonomy" id="1070528"/>
    <lineage>
        <taxon>unclassified sequences</taxon>
        <taxon>metagenomes</taxon>
        <taxon>organismal metagenomes</taxon>
    </lineage>
</organism>
<evidence type="ECO:0000256" key="1">
    <source>
        <dbReference type="SAM" id="Phobius"/>
    </source>
</evidence>
<accession>A0A6C0H8E4</accession>
<keyword evidence="1" id="KW-0812">Transmembrane</keyword>
<name>A0A6C0H8E4_9ZZZZ</name>
<keyword evidence="1" id="KW-0472">Membrane</keyword>
<dbReference type="AlphaFoldDB" id="A0A6C0H8E4"/>
<feature type="transmembrane region" description="Helical" evidence="1">
    <location>
        <begin position="6"/>
        <end position="26"/>
    </location>
</feature>
<evidence type="ECO:0000313" key="2">
    <source>
        <dbReference type="EMBL" id="QHT76784.1"/>
    </source>
</evidence>
<protein>
    <submittedName>
        <fullName evidence="2">Uncharacterized protein</fullName>
    </submittedName>
</protein>
<proteinExistence type="predicted"/>
<keyword evidence="1" id="KW-1133">Transmembrane helix</keyword>
<reference evidence="2" key="1">
    <citation type="journal article" date="2020" name="Nature">
        <title>Giant virus diversity and host interactions through global metagenomics.</title>
        <authorList>
            <person name="Schulz F."/>
            <person name="Roux S."/>
            <person name="Paez-Espino D."/>
            <person name="Jungbluth S."/>
            <person name="Walsh D.A."/>
            <person name="Denef V.J."/>
            <person name="McMahon K.D."/>
            <person name="Konstantinidis K.T."/>
            <person name="Eloe-Fadrosh E.A."/>
            <person name="Kyrpides N.C."/>
            <person name="Woyke T."/>
        </authorList>
    </citation>
    <scope>NUCLEOTIDE SEQUENCE</scope>
    <source>
        <strain evidence="2">GVMAG-M-3300023179-82</strain>
    </source>
</reference>
<sequence>MNNLFLYIFLKILFKIFNYIISHYNIMAFSRLPYDKTAYELQIKRSTNEGTYRLFPSFGENKFPCFASDGIIGSKSDVSLTRCQTNLNNENMIDAENKLSWRHKLLSKDNIDINPIEHVDVIHKQQCINKLSPEDTRFTYPLDDYRCMSLWDYEYIPYLHVNPQCYIQEIDDKIGLNTRLYAKDIYKTPKHNFWDTGSSLPTENIYYDDNINCYSYCLKN</sequence>
<dbReference type="EMBL" id="MN739901">
    <property type="protein sequence ID" value="QHT76784.1"/>
    <property type="molecule type" value="Genomic_DNA"/>
</dbReference>